<reference evidence="1 2" key="1">
    <citation type="submission" date="2017-10" db="EMBL/GenBank/DDBJ databases">
        <title>Integration of genomic and chemical information greatly accelerates assignment of the full stereostructure of myelolactone, a potent inhibitor of myeloma from a marine-derived Micromonospora.</title>
        <authorList>
            <person name="Kim M.C."/>
            <person name="Machado H."/>
            <person name="Jensen P.R."/>
            <person name="Fenical W."/>
        </authorList>
    </citation>
    <scope>NUCLEOTIDE SEQUENCE [LARGE SCALE GENOMIC DNA]</scope>
    <source>
        <strain evidence="1 2">CNY-010</strain>
    </source>
</reference>
<name>A0A386WQB0_9ACTN</name>
<dbReference type="EMBL" id="CP024087">
    <property type="protein sequence ID" value="AYF30585.1"/>
    <property type="molecule type" value="Genomic_DNA"/>
</dbReference>
<dbReference type="Proteomes" id="UP000267804">
    <property type="component" value="Chromosome"/>
</dbReference>
<proteinExistence type="predicted"/>
<dbReference type="AlphaFoldDB" id="A0A386WQB0"/>
<organism evidence="1 2">
    <name type="scientific">Micromonospora tulbaghiae</name>
    <dbReference type="NCBI Taxonomy" id="479978"/>
    <lineage>
        <taxon>Bacteria</taxon>
        <taxon>Bacillati</taxon>
        <taxon>Actinomycetota</taxon>
        <taxon>Actinomycetes</taxon>
        <taxon>Micromonosporales</taxon>
        <taxon>Micromonosporaceae</taxon>
        <taxon>Micromonospora</taxon>
    </lineage>
</organism>
<sequence length="94" mass="10564">MPVLATQATAATITTMAGTVEELEARLDRGDWLLPGEVAKLLGIDRTTVIRAYLNPDPPRIRYRRRAGAGGYRECHPDDVRRELNARRQVYGDE</sequence>
<evidence type="ECO:0008006" key="3">
    <source>
        <dbReference type="Google" id="ProtNLM"/>
    </source>
</evidence>
<evidence type="ECO:0000313" key="1">
    <source>
        <dbReference type="EMBL" id="AYF30585.1"/>
    </source>
</evidence>
<gene>
    <name evidence="1" type="ORF">CSH63_24705</name>
</gene>
<protein>
    <recommendedName>
        <fullName evidence="3">Helix-turn-helix domain-containing protein</fullName>
    </recommendedName>
</protein>
<evidence type="ECO:0000313" key="2">
    <source>
        <dbReference type="Proteomes" id="UP000267804"/>
    </source>
</evidence>
<dbReference type="KEGG" id="mtua:CSH63_24705"/>
<accession>A0A386WQB0</accession>